<dbReference type="AlphaFoldDB" id="A0A365UB01"/>
<name>A0A365UB01_9RHOB</name>
<evidence type="ECO:0000256" key="1">
    <source>
        <dbReference type="SAM" id="MobiDB-lite"/>
    </source>
</evidence>
<comment type="caution">
    <text evidence="2">The sequence shown here is derived from an EMBL/GenBank/DDBJ whole genome shotgun (WGS) entry which is preliminary data.</text>
</comment>
<dbReference type="EMBL" id="QNTQ01000006">
    <property type="protein sequence ID" value="RBI85921.1"/>
    <property type="molecule type" value="Genomic_DNA"/>
</dbReference>
<dbReference type="Proteomes" id="UP000253370">
    <property type="component" value="Unassembled WGS sequence"/>
</dbReference>
<keyword evidence="3" id="KW-1185">Reference proteome</keyword>
<feature type="region of interest" description="Disordered" evidence="1">
    <location>
        <begin position="1"/>
        <end position="42"/>
    </location>
</feature>
<proteinExistence type="predicted"/>
<gene>
    <name evidence="2" type="ORF">DRV85_09420</name>
</gene>
<feature type="compositionally biased region" description="Polar residues" evidence="1">
    <location>
        <begin position="23"/>
        <end position="38"/>
    </location>
</feature>
<protein>
    <submittedName>
        <fullName evidence="2">Uncharacterized protein</fullName>
    </submittedName>
</protein>
<evidence type="ECO:0000313" key="3">
    <source>
        <dbReference type="Proteomes" id="UP000253370"/>
    </source>
</evidence>
<reference evidence="2 3" key="1">
    <citation type="submission" date="2018-07" db="EMBL/GenBank/DDBJ databases">
        <title>Rhodosalinus sp. strain E84T genomic sequence and assembly.</title>
        <authorList>
            <person name="Liu Z.-W."/>
            <person name="Lu D.-C."/>
        </authorList>
    </citation>
    <scope>NUCLEOTIDE SEQUENCE [LARGE SCALE GENOMIC DNA]</scope>
    <source>
        <strain evidence="2 3">E84</strain>
    </source>
</reference>
<organism evidence="2 3">
    <name type="scientific">Rhodosalinus halophilus</name>
    <dbReference type="NCBI Taxonomy" id="2259333"/>
    <lineage>
        <taxon>Bacteria</taxon>
        <taxon>Pseudomonadati</taxon>
        <taxon>Pseudomonadota</taxon>
        <taxon>Alphaproteobacteria</taxon>
        <taxon>Rhodobacterales</taxon>
        <taxon>Paracoccaceae</taxon>
        <taxon>Rhodosalinus</taxon>
    </lineage>
</organism>
<evidence type="ECO:0000313" key="2">
    <source>
        <dbReference type="EMBL" id="RBI85921.1"/>
    </source>
</evidence>
<sequence length="83" mass="8957">MARGGLTAQVAQDQSAKDLLTDWPSTTTGGAQDAQSDQPADLQAVQGPERLSRLLGIRPEPPHWVQILFDAPPQDRQAGTRIL</sequence>
<accession>A0A365UB01</accession>